<evidence type="ECO:0000256" key="3">
    <source>
        <dbReference type="ARBA" id="ARBA00022448"/>
    </source>
</evidence>
<dbReference type="Gene3D" id="3.40.50.300">
    <property type="entry name" value="P-loop containing nucleotide triphosphate hydrolases"/>
    <property type="match status" value="1"/>
</dbReference>
<dbReference type="PANTHER" id="PTHR43553:SF24">
    <property type="entry name" value="ENERGY-COUPLING FACTOR TRANSPORTER ATP-BINDING PROTEIN ECFA1"/>
    <property type="match status" value="1"/>
</dbReference>
<evidence type="ECO:0000256" key="6">
    <source>
        <dbReference type="ARBA" id="ARBA00022840"/>
    </source>
</evidence>
<proteinExistence type="inferred from homology"/>
<comment type="subcellular location">
    <subcellularLocation>
        <location evidence="1">Cell membrane</location>
    </subcellularLocation>
</comment>
<dbReference type="GO" id="GO:0000041">
    <property type="term" value="P:transition metal ion transport"/>
    <property type="evidence" value="ECO:0007669"/>
    <property type="project" value="UniProtKB-ARBA"/>
</dbReference>
<accession>A0A011PL54</accession>
<dbReference type="PROSITE" id="PS00211">
    <property type="entry name" value="ABC_TRANSPORTER_1"/>
    <property type="match status" value="1"/>
</dbReference>
<dbReference type="InterPro" id="IPR003593">
    <property type="entry name" value="AAA+_ATPase"/>
</dbReference>
<dbReference type="FunFam" id="3.40.50.300:FF:000224">
    <property type="entry name" value="Energy-coupling factor transporter ATP-binding protein EcfA"/>
    <property type="match status" value="1"/>
</dbReference>
<dbReference type="EC" id="3.6.3.-" evidence="10"/>
<dbReference type="PROSITE" id="PS50893">
    <property type="entry name" value="ABC_TRANSPORTER_2"/>
    <property type="match status" value="1"/>
</dbReference>
<dbReference type="InterPro" id="IPR015856">
    <property type="entry name" value="ABC_transpr_CbiO/EcfA_su"/>
</dbReference>
<evidence type="ECO:0000313" key="11">
    <source>
        <dbReference type="Proteomes" id="UP000021816"/>
    </source>
</evidence>
<dbReference type="SMART" id="SM00382">
    <property type="entry name" value="AAA"/>
    <property type="match status" value="1"/>
</dbReference>
<reference evidence="10 11" key="1">
    <citation type="submission" date="2014-02" db="EMBL/GenBank/DDBJ databases">
        <title>Expanding our view of genomic diversity in Candidatus Accumulibacter clades.</title>
        <authorList>
            <person name="Skennerton C.T."/>
            <person name="Barr J.J."/>
            <person name="Slater F.R."/>
            <person name="Bond P.L."/>
            <person name="Tyson G.W."/>
        </authorList>
    </citation>
    <scope>NUCLEOTIDE SEQUENCE [LARGE SCALE GENOMIC DNA]</scope>
    <source>
        <strain evidence="11">BA-92</strain>
    </source>
</reference>
<dbReference type="InterPro" id="IPR027417">
    <property type="entry name" value="P-loop_NTPase"/>
</dbReference>
<dbReference type="InterPro" id="IPR050095">
    <property type="entry name" value="ECF_ABC_transporter_ATP-bd"/>
</dbReference>
<keyword evidence="8" id="KW-0472">Membrane</keyword>
<evidence type="ECO:0000256" key="8">
    <source>
        <dbReference type="ARBA" id="ARBA00023136"/>
    </source>
</evidence>
<comment type="similarity">
    <text evidence="2">Belongs to the ABC transporter superfamily.</text>
</comment>
<protein>
    <submittedName>
        <fullName evidence="10">Cobalt import ATP-binding protein CbiO</fullName>
        <ecNumber evidence="10">3.6.3.-</ecNumber>
    </submittedName>
</protein>
<dbReference type="EMBL" id="JEMX01000089">
    <property type="protein sequence ID" value="EXI77777.1"/>
    <property type="molecule type" value="Genomic_DNA"/>
</dbReference>
<comment type="caution">
    <text evidence="10">The sequence shown here is derived from an EMBL/GenBank/DDBJ whole genome shotgun (WGS) entry which is preliminary data.</text>
</comment>
<dbReference type="Proteomes" id="UP000021816">
    <property type="component" value="Unassembled WGS sequence"/>
</dbReference>
<keyword evidence="3" id="KW-0813">Transport</keyword>
<evidence type="ECO:0000256" key="5">
    <source>
        <dbReference type="ARBA" id="ARBA00022741"/>
    </source>
</evidence>
<keyword evidence="5" id="KW-0547">Nucleotide-binding</keyword>
<evidence type="ECO:0000256" key="1">
    <source>
        <dbReference type="ARBA" id="ARBA00004236"/>
    </source>
</evidence>
<dbReference type="PATRIC" id="fig|1454003.3.peg.3575"/>
<evidence type="ECO:0000256" key="4">
    <source>
        <dbReference type="ARBA" id="ARBA00022475"/>
    </source>
</evidence>
<evidence type="ECO:0000256" key="7">
    <source>
        <dbReference type="ARBA" id="ARBA00022967"/>
    </source>
</evidence>
<name>A0A011PL54_9PROT</name>
<keyword evidence="10" id="KW-0378">Hydrolase</keyword>
<dbReference type="AlphaFoldDB" id="A0A011PL54"/>
<sequence length="258" mass="27844">MSQPFVEFGKLGHVYPDGSVALSDVSLRIARGECVAIIGANGAGKSTLLQHLNGSLLPSSGELRVGDFLVSKASLPQIRRSVGMVFQDPDNQLFMPTVLDDVAFGPLNLGWPSAEVAQRARAALDQVGAWPLRDKPPYLLSGGEKKRVAIATVLAMSPDILAMDEPSSGLDPFARRQLITLLKGFRHTRILATHDMDMVAELCQRSIVLHKGRVAADGPSLDLFRDDLLLARCRLEKPLAMQACPVCGVARHETDACV</sequence>
<dbReference type="GO" id="GO:0043190">
    <property type="term" value="C:ATP-binding cassette (ABC) transporter complex"/>
    <property type="evidence" value="ECO:0007669"/>
    <property type="project" value="TreeGrafter"/>
</dbReference>
<dbReference type="GO" id="GO:0042626">
    <property type="term" value="F:ATPase-coupled transmembrane transporter activity"/>
    <property type="evidence" value="ECO:0007669"/>
    <property type="project" value="TreeGrafter"/>
</dbReference>
<gene>
    <name evidence="10" type="primary">cbiO</name>
    <name evidence="10" type="ORF">AW10_03520</name>
</gene>
<keyword evidence="4" id="KW-1003">Cell membrane</keyword>
<dbReference type="CDD" id="cd03225">
    <property type="entry name" value="ABC_cobalt_CbiO_domain1"/>
    <property type="match status" value="1"/>
</dbReference>
<feature type="domain" description="ABC transporter" evidence="9">
    <location>
        <begin position="6"/>
        <end position="236"/>
    </location>
</feature>
<organism evidence="10 11">
    <name type="scientific">Candidatus Accumulibacter appositus</name>
    <dbReference type="NCBI Taxonomy" id="1454003"/>
    <lineage>
        <taxon>Bacteria</taxon>
        <taxon>Pseudomonadati</taxon>
        <taxon>Pseudomonadota</taxon>
        <taxon>Betaproteobacteria</taxon>
        <taxon>Candidatus Accumulibacter</taxon>
    </lineage>
</organism>
<evidence type="ECO:0000256" key="2">
    <source>
        <dbReference type="ARBA" id="ARBA00005417"/>
    </source>
</evidence>
<dbReference type="STRING" id="1454003.AW10_03520"/>
<dbReference type="GO" id="GO:0016887">
    <property type="term" value="F:ATP hydrolysis activity"/>
    <property type="evidence" value="ECO:0007669"/>
    <property type="project" value="InterPro"/>
</dbReference>
<evidence type="ECO:0000313" key="10">
    <source>
        <dbReference type="EMBL" id="EXI77777.1"/>
    </source>
</evidence>
<dbReference type="InterPro" id="IPR003439">
    <property type="entry name" value="ABC_transporter-like_ATP-bd"/>
</dbReference>
<keyword evidence="6 10" id="KW-0067">ATP-binding</keyword>
<dbReference type="GO" id="GO:0005524">
    <property type="term" value="F:ATP binding"/>
    <property type="evidence" value="ECO:0007669"/>
    <property type="project" value="UniProtKB-KW"/>
</dbReference>
<dbReference type="SUPFAM" id="SSF52540">
    <property type="entry name" value="P-loop containing nucleoside triphosphate hydrolases"/>
    <property type="match status" value="1"/>
</dbReference>
<dbReference type="Pfam" id="PF00005">
    <property type="entry name" value="ABC_tran"/>
    <property type="match status" value="1"/>
</dbReference>
<dbReference type="InterPro" id="IPR017871">
    <property type="entry name" value="ABC_transporter-like_CS"/>
</dbReference>
<evidence type="ECO:0000259" key="9">
    <source>
        <dbReference type="PROSITE" id="PS50893"/>
    </source>
</evidence>
<dbReference type="PANTHER" id="PTHR43553">
    <property type="entry name" value="HEAVY METAL TRANSPORTER"/>
    <property type="match status" value="1"/>
</dbReference>
<keyword evidence="7" id="KW-1278">Translocase</keyword>